<protein>
    <recommendedName>
        <fullName evidence="1">Knr4/Smi1-like domain-containing protein</fullName>
    </recommendedName>
</protein>
<name>A0A271KDU0_9HYPH</name>
<accession>A0A271KDU0</accession>
<dbReference type="AlphaFoldDB" id="A0A271KDU0"/>
<dbReference type="EMBL" id="NPKH01000027">
    <property type="protein sequence ID" value="PAP93337.1"/>
    <property type="molecule type" value="Genomic_DNA"/>
</dbReference>
<dbReference type="SMART" id="SM00860">
    <property type="entry name" value="SMI1_KNR4"/>
    <property type="match status" value="1"/>
</dbReference>
<dbReference type="RefSeq" id="WP_095520511.1">
    <property type="nucleotide sequence ID" value="NZ_NPKH01000027.1"/>
</dbReference>
<dbReference type="Pfam" id="PF09346">
    <property type="entry name" value="SMI1_KNR4"/>
    <property type="match status" value="1"/>
</dbReference>
<comment type="caution">
    <text evidence="2">The sequence shown here is derived from an EMBL/GenBank/DDBJ whole genome shotgun (WGS) entry which is preliminary data.</text>
</comment>
<dbReference type="InterPro" id="IPR018958">
    <property type="entry name" value="Knr4/Smi1-like_dom"/>
</dbReference>
<organism evidence="2 3">
    <name type="scientific">Mesorhizobium wenxiniae</name>
    <dbReference type="NCBI Taxonomy" id="2014805"/>
    <lineage>
        <taxon>Bacteria</taxon>
        <taxon>Pseudomonadati</taxon>
        <taxon>Pseudomonadota</taxon>
        <taxon>Alphaproteobacteria</taxon>
        <taxon>Hyphomicrobiales</taxon>
        <taxon>Phyllobacteriaceae</taxon>
        <taxon>Mesorhizobium</taxon>
    </lineage>
</organism>
<reference evidence="2 3" key="1">
    <citation type="submission" date="2017-08" db="EMBL/GenBank/DDBJ databases">
        <title>Mesorhizobium wenxinae sp. nov., a novel rhizobial species isolated from root nodules of chickpea (Cicer arietinum L.).</title>
        <authorList>
            <person name="Zhang J."/>
        </authorList>
    </citation>
    <scope>NUCLEOTIDE SEQUENCE [LARGE SCALE GENOMIC DNA]</scope>
    <source>
        <strain evidence="3">WYCCWR 10019</strain>
    </source>
</reference>
<evidence type="ECO:0000313" key="2">
    <source>
        <dbReference type="EMBL" id="PAP93337.1"/>
    </source>
</evidence>
<proteinExistence type="predicted"/>
<feature type="domain" description="Knr4/Smi1-like" evidence="1">
    <location>
        <begin position="19"/>
        <end position="147"/>
    </location>
</feature>
<dbReference type="Proteomes" id="UP000215931">
    <property type="component" value="Unassembled WGS sequence"/>
</dbReference>
<dbReference type="InterPro" id="IPR037883">
    <property type="entry name" value="Knr4/Smi1-like_sf"/>
</dbReference>
<dbReference type="SUPFAM" id="SSF160631">
    <property type="entry name" value="SMI1/KNR4-like"/>
    <property type="match status" value="1"/>
</dbReference>
<evidence type="ECO:0000259" key="1">
    <source>
        <dbReference type="SMART" id="SM00860"/>
    </source>
</evidence>
<sequence length="159" mass="17938">MSLSRFVEKWTIPTYPPESVSEEDLGAAEEQLGVHFPEDYRQAVLDVGLPRPTIALLDAIVERELDLHDLHDFYSPKEIVEETLSWREIGMPDRLVAIASDGSGNKFCFNADQLGGDSAGMRAIWFFDHDFGTVDEVAPSFHAWIDALCDVEPWREEPS</sequence>
<dbReference type="OrthoDB" id="7594949at2"/>
<keyword evidence="3" id="KW-1185">Reference proteome</keyword>
<dbReference type="Gene3D" id="3.40.1580.10">
    <property type="entry name" value="SMI1/KNR4-like"/>
    <property type="match status" value="1"/>
</dbReference>
<gene>
    <name evidence="2" type="ORF">CIT31_23030</name>
</gene>
<evidence type="ECO:0000313" key="3">
    <source>
        <dbReference type="Proteomes" id="UP000215931"/>
    </source>
</evidence>